<proteinExistence type="predicted"/>
<dbReference type="EMBL" id="UGWQ01000001">
    <property type="protein sequence ID" value="SUF67368.1"/>
    <property type="molecule type" value="Genomic_DNA"/>
</dbReference>
<accession>A0A379QU71</accession>
<sequence length="91" mass="10034">MKVEKRYIDNLVDSLTYHTHHFPGTTCTVAIAVLPDGFVAGAGKSACIDPTLFNSDTGYDIAIENARADAVNRLREMEGYRLTQAMKQNTL</sequence>
<evidence type="ECO:0000313" key="1">
    <source>
        <dbReference type="EMBL" id="SUF67368.1"/>
    </source>
</evidence>
<dbReference type="AlphaFoldDB" id="A0A379QU71"/>
<evidence type="ECO:0000313" key="3">
    <source>
        <dbReference type="Proteomes" id="UP000254332"/>
    </source>
</evidence>
<gene>
    <name evidence="1" type="ORF">NCTC10718_00011</name>
    <name evidence="2" type="ORF">NCTC10718_00439</name>
</gene>
<name>A0A379QU71_SALER</name>
<dbReference type="EMBL" id="UGWQ01000001">
    <property type="protein sequence ID" value="SUF67779.1"/>
    <property type="molecule type" value="Genomic_DNA"/>
</dbReference>
<evidence type="ECO:0000313" key="2">
    <source>
        <dbReference type="EMBL" id="SUF67779.1"/>
    </source>
</evidence>
<reference evidence="1 3" key="1">
    <citation type="submission" date="2018-06" db="EMBL/GenBank/DDBJ databases">
        <authorList>
            <consortium name="Pathogen Informatics"/>
            <person name="Doyle S."/>
        </authorList>
    </citation>
    <scope>NUCLEOTIDE SEQUENCE [LARGE SCALE GENOMIC DNA]</scope>
    <source>
        <strain evidence="1 3">NCTC10718</strain>
    </source>
</reference>
<organism evidence="1 3">
    <name type="scientific">Salmonella enterica</name>
    <name type="common">Salmonella choleraesuis</name>
    <dbReference type="NCBI Taxonomy" id="28901"/>
    <lineage>
        <taxon>Bacteria</taxon>
        <taxon>Pseudomonadati</taxon>
        <taxon>Pseudomonadota</taxon>
        <taxon>Gammaproteobacteria</taxon>
        <taxon>Enterobacterales</taxon>
        <taxon>Enterobacteriaceae</taxon>
        <taxon>Salmonella</taxon>
    </lineage>
</organism>
<protein>
    <submittedName>
        <fullName evidence="1">Uncharacterized protein</fullName>
    </submittedName>
</protein>
<dbReference type="Pfam" id="PF13876">
    <property type="entry name" value="Phage_gp49_66"/>
    <property type="match status" value="1"/>
</dbReference>
<dbReference type="Proteomes" id="UP000254332">
    <property type="component" value="Unassembled WGS sequence"/>
</dbReference>
<dbReference type="InterPro" id="IPR025915">
    <property type="entry name" value="Phage_gp49_66"/>
</dbReference>